<dbReference type="Pfam" id="PF13648">
    <property type="entry name" value="Lipocalin_4"/>
    <property type="match status" value="1"/>
</dbReference>
<comment type="caution">
    <text evidence="3">The sequence shown here is derived from an EMBL/GenBank/DDBJ whole genome shotgun (WGS) entry which is preliminary data.</text>
</comment>
<sequence length="232" mass="24154">MKRTISLLLVCLLLLVALPVSAEADSLAGTWVLSSLEAEGLAVAPAELGLEMTITLQEDGSAEMAMPGVSTETGSWTVDGESLSITDSAGTPQVFTVGEDGTLSTDANGAVMIFVREGAELPAVESEALPAVLEEVTLADFDGEWTATHGMAMGVEVSLEMLGMQMDMSISDGSVTVSDSTSSQVMEAVLDGNALVVDMSGVEVLLYLRDDGTLAMSMNLGSYTMDIIFARV</sequence>
<dbReference type="AlphaFoldDB" id="A0A9D0ZNR1"/>
<keyword evidence="1" id="KW-0732">Signal</keyword>
<accession>A0A9D0ZNR1</accession>
<proteinExistence type="predicted"/>
<dbReference type="Proteomes" id="UP000824260">
    <property type="component" value="Unassembled WGS sequence"/>
</dbReference>
<evidence type="ECO:0000259" key="2">
    <source>
        <dbReference type="Pfam" id="PF13648"/>
    </source>
</evidence>
<feature type="domain" description="Lipocalin-like" evidence="2">
    <location>
        <begin position="27"/>
        <end position="97"/>
    </location>
</feature>
<organism evidence="3 4">
    <name type="scientific">Candidatus Pullichristensenella stercorigallinarum</name>
    <dbReference type="NCBI Taxonomy" id="2840909"/>
    <lineage>
        <taxon>Bacteria</taxon>
        <taxon>Bacillati</taxon>
        <taxon>Bacillota</taxon>
        <taxon>Clostridia</taxon>
        <taxon>Candidatus Pullichristensenella</taxon>
    </lineage>
</organism>
<reference evidence="3" key="1">
    <citation type="submission" date="2020-10" db="EMBL/GenBank/DDBJ databases">
        <authorList>
            <person name="Gilroy R."/>
        </authorList>
    </citation>
    <scope>NUCLEOTIDE SEQUENCE</scope>
    <source>
        <strain evidence="3">ChiSjej6B24-2974</strain>
    </source>
</reference>
<protein>
    <recommendedName>
        <fullName evidence="2">Lipocalin-like domain-containing protein</fullName>
    </recommendedName>
</protein>
<evidence type="ECO:0000313" key="4">
    <source>
        <dbReference type="Proteomes" id="UP000824260"/>
    </source>
</evidence>
<evidence type="ECO:0000256" key="1">
    <source>
        <dbReference type="SAM" id="SignalP"/>
    </source>
</evidence>
<feature type="chain" id="PRO_5039293503" description="Lipocalin-like domain-containing protein" evidence="1">
    <location>
        <begin position="23"/>
        <end position="232"/>
    </location>
</feature>
<evidence type="ECO:0000313" key="3">
    <source>
        <dbReference type="EMBL" id="HIQ83619.1"/>
    </source>
</evidence>
<reference evidence="3" key="2">
    <citation type="journal article" date="2021" name="PeerJ">
        <title>Extensive microbial diversity within the chicken gut microbiome revealed by metagenomics and culture.</title>
        <authorList>
            <person name="Gilroy R."/>
            <person name="Ravi A."/>
            <person name="Getino M."/>
            <person name="Pursley I."/>
            <person name="Horton D.L."/>
            <person name="Alikhan N.F."/>
            <person name="Baker D."/>
            <person name="Gharbi K."/>
            <person name="Hall N."/>
            <person name="Watson M."/>
            <person name="Adriaenssens E.M."/>
            <person name="Foster-Nyarko E."/>
            <person name="Jarju S."/>
            <person name="Secka A."/>
            <person name="Antonio M."/>
            <person name="Oren A."/>
            <person name="Chaudhuri R.R."/>
            <person name="La Ragione R."/>
            <person name="Hildebrand F."/>
            <person name="Pallen M.J."/>
        </authorList>
    </citation>
    <scope>NUCLEOTIDE SEQUENCE</scope>
    <source>
        <strain evidence="3">ChiSjej6B24-2974</strain>
    </source>
</reference>
<name>A0A9D0ZNR1_9FIRM</name>
<feature type="signal peptide" evidence="1">
    <location>
        <begin position="1"/>
        <end position="22"/>
    </location>
</feature>
<dbReference type="InterPro" id="IPR024311">
    <property type="entry name" value="Lipocalin-like"/>
</dbReference>
<gene>
    <name evidence="3" type="ORF">IAA52_11025</name>
</gene>
<dbReference type="EMBL" id="DVFZ01000103">
    <property type="protein sequence ID" value="HIQ83619.1"/>
    <property type="molecule type" value="Genomic_DNA"/>
</dbReference>